<proteinExistence type="predicted"/>
<dbReference type="Proteomes" id="UP001055879">
    <property type="component" value="Linkage Group LG06"/>
</dbReference>
<accession>A0ACB9BAX1</accession>
<keyword evidence="2" id="KW-1185">Reference proteome</keyword>
<reference evidence="1 2" key="2">
    <citation type="journal article" date="2022" name="Mol. Ecol. Resour.">
        <title>The genomes of chicory, endive, great burdock and yacon provide insights into Asteraceae paleo-polyploidization history and plant inulin production.</title>
        <authorList>
            <person name="Fan W."/>
            <person name="Wang S."/>
            <person name="Wang H."/>
            <person name="Wang A."/>
            <person name="Jiang F."/>
            <person name="Liu H."/>
            <person name="Zhao H."/>
            <person name="Xu D."/>
            <person name="Zhang Y."/>
        </authorList>
    </citation>
    <scope>NUCLEOTIDE SEQUENCE [LARGE SCALE GENOMIC DNA]</scope>
    <source>
        <strain evidence="2">cv. Niubang</strain>
    </source>
</reference>
<comment type="caution">
    <text evidence="1">The sequence shown here is derived from an EMBL/GenBank/DDBJ whole genome shotgun (WGS) entry which is preliminary data.</text>
</comment>
<protein>
    <submittedName>
        <fullName evidence="1">Uncharacterized protein</fullName>
    </submittedName>
</protein>
<gene>
    <name evidence="1" type="ORF">L6452_19954</name>
</gene>
<sequence length="141" mass="15598">MNLQDVGQSILESYSRVMESLDFNIMARIDDVMFVDDATKRSECLSTFKRGGLGGRPIQKRMSPSPFSIQHTPYSSPFATPTFCSSPILICSPGRAPTTPINDIIEAESHKLEIVKPGDLDKLWTYAADGNLNGRSVTERD</sequence>
<evidence type="ECO:0000313" key="2">
    <source>
        <dbReference type="Proteomes" id="UP001055879"/>
    </source>
</evidence>
<dbReference type="EMBL" id="CM042052">
    <property type="protein sequence ID" value="KAI3719064.1"/>
    <property type="molecule type" value="Genomic_DNA"/>
</dbReference>
<organism evidence="1 2">
    <name type="scientific">Arctium lappa</name>
    <name type="common">Greater burdock</name>
    <name type="synonym">Lappa major</name>
    <dbReference type="NCBI Taxonomy" id="4217"/>
    <lineage>
        <taxon>Eukaryota</taxon>
        <taxon>Viridiplantae</taxon>
        <taxon>Streptophyta</taxon>
        <taxon>Embryophyta</taxon>
        <taxon>Tracheophyta</taxon>
        <taxon>Spermatophyta</taxon>
        <taxon>Magnoliopsida</taxon>
        <taxon>eudicotyledons</taxon>
        <taxon>Gunneridae</taxon>
        <taxon>Pentapetalae</taxon>
        <taxon>asterids</taxon>
        <taxon>campanulids</taxon>
        <taxon>Asterales</taxon>
        <taxon>Asteraceae</taxon>
        <taxon>Carduoideae</taxon>
        <taxon>Cardueae</taxon>
        <taxon>Arctiinae</taxon>
        <taxon>Arctium</taxon>
    </lineage>
</organism>
<name>A0ACB9BAX1_ARCLA</name>
<evidence type="ECO:0000313" key="1">
    <source>
        <dbReference type="EMBL" id="KAI3719064.1"/>
    </source>
</evidence>
<reference evidence="2" key="1">
    <citation type="journal article" date="2022" name="Mol. Ecol. Resour.">
        <title>The genomes of chicory, endive, great burdock and yacon provide insights into Asteraceae palaeo-polyploidization history and plant inulin production.</title>
        <authorList>
            <person name="Fan W."/>
            <person name="Wang S."/>
            <person name="Wang H."/>
            <person name="Wang A."/>
            <person name="Jiang F."/>
            <person name="Liu H."/>
            <person name="Zhao H."/>
            <person name="Xu D."/>
            <person name="Zhang Y."/>
        </authorList>
    </citation>
    <scope>NUCLEOTIDE SEQUENCE [LARGE SCALE GENOMIC DNA]</scope>
    <source>
        <strain evidence="2">cv. Niubang</strain>
    </source>
</reference>